<organism evidence="3 4">
    <name type="scientific">Dictyobacter aurantiacus</name>
    <dbReference type="NCBI Taxonomy" id="1936993"/>
    <lineage>
        <taxon>Bacteria</taxon>
        <taxon>Bacillati</taxon>
        <taxon>Chloroflexota</taxon>
        <taxon>Ktedonobacteria</taxon>
        <taxon>Ktedonobacterales</taxon>
        <taxon>Dictyobacteraceae</taxon>
        <taxon>Dictyobacter</taxon>
    </lineage>
</organism>
<proteinExistence type="predicted"/>
<dbReference type="GO" id="GO:0008713">
    <property type="term" value="F:ADP-heptose-lipopolysaccharide heptosyltransferase activity"/>
    <property type="evidence" value="ECO:0007669"/>
    <property type="project" value="TreeGrafter"/>
</dbReference>
<dbReference type="EMBL" id="BIFQ01000001">
    <property type="protein sequence ID" value="GCE02751.1"/>
    <property type="molecule type" value="Genomic_DNA"/>
</dbReference>
<keyword evidence="1" id="KW-0328">Glycosyltransferase</keyword>
<dbReference type="Pfam" id="PF01075">
    <property type="entry name" value="Glyco_transf_9"/>
    <property type="match status" value="1"/>
</dbReference>
<accession>A0A401Z7C3</accession>
<dbReference type="InterPro" id="IPR002201">
    <property type="entry name" value="Glyco_trans_9"/>
</dbReference>
<dbReference type="PANTHER" id="PTHR30160">
    <property type="entry name" value="TETRAACYLDISACCHARIDE 4'-KINASE-RELATED"/>
    <property type="match status" value="1"/>
</dbReference>
<dbReference type="OrthoDB" id="9783989at2"/>
<keyword evidence="2 3" id="KW-0808">Transferase</keyword>
<dbReference type="RefSeq" id="WP_126594098.1">
    <property type="nucleotide sequence ID" value="NZ_BIFQ01000001.1"/>
</dbReference>
<gene>
    <name evidence="3" type="ORF">KDAU_00800</name>
</gene>
<protein>
    <submittedName>
        <fullName evidence="3">Glycosyl transferase</fullName>
    </submittedName>
</protein>
<dbReference type="CDD" id="cd03789">
    <property type="entry name" value="GT9_LPS_heptosyltransferase"/>
    <property type="match status" value="1"/>
</dbReference>
<evidence type="ECO:0000313" key="4">
    <source>
        <dbReference type="Proteomes" id="UP000287224"/>
    </source>
</evidence>
<reference evidence="4" key="1">
    <citation type="submission" date="2018-12" db="EMBL/GenBank/DDBJ databases">
        <title>Tengunoibacter tsumagoiensis gen. nov., sp. nov., Dictyobacter kobayashii sp. nov., D. alpinus sp. nov., and D. joshuensis sp. nov. and description of Dictyobacteraceae fam. nov. within the order Ktedonobacterales isolated from Tengu-no-mugimeshi.</title>
        <authorList>
            <person name="Wang C.M."/>
            <person name="Zheng Y."/>
            <person name="Sakai Y."/>
            <person name="Toyoda A."/>
            <person name="Minakuchi Y."/>
            <person name="Abe K."/>
            <person name="Yokota A."/>
            <person name="Yabe S."/>
        </authorList>
    </citation>
    <scope>NUCLEOTIDE SEQUENCE [LARGE SCALE GENOMIC DNA]</scope>
    <source>
        <strain evidence="4">S-27</strain>
    </source>
</reference>
<dbReference type="AlphaFoldDB" id="A0A401Z7C3"/>
<dbReference type="InterPro" id="IPR051199">
    <property type="entry name" value="LPS_LOS_Heptosyltrfase"/>
</dbReference>
<dbReference type="GO" id="GO:0009244">
    <property type="term" value="P:lipopolysaccharide core region biosynthetic process"/>
    <property type="evidence" value="ECO:0007669"/>
    <property type="project" value="TreeGrafter"/>
</dbReference>
<dbReference type="SUPFAM" id="SSF53756">
    <property type="entry name" value="UDP-Glycosyltransferase/glycogen phosphorylase"/>
    <property type="match status" value="1"/>
</dbReference>
<evidence type="ECO:0000256" key="1">
    <source>
        <dbReference type="ARBA" id="ARBA00022676"/>
    </source>
</evidence>
<evidence type="ECO:0000256" key="2">
    <source>
        <dbReference type="ARBA" id="ARBA00022679"/>
    </source>
</evidence>
<sequence length="349" mass="38697">MNEWLAAKNILAVRMDNIGDLLMLGPALRAIKENSPQARLTLLASPAGTTAATLLPWVDDTITWRAMWQDIGDSAPFEPEREQQLIQLLREHHFDAAFIFTSFSQDPHTPGYVCYLAGIPLRAGDSKEFGGKTLSTELRNTPTELHQVERNLRLIEHVGFMVHDRRLVVFLTKEDHAQATDILRSLDIQSGTPYIIIHPGASARARRYPIQKFASVASMLAERGWPVLVTGNAREETLLKEMQQSAPGARYLPGQTSLGGYAALIEKAALVICNNSLPLHLADALNTPVVALFAGTDLEEQWRPRTTRARLLRRPTPCHPCHLFTCPIGQPCLDIPPEEVVAEGEAILE</sequence>
<name>A0A401Z7C3_9CHLR</name>
<dbReference type="Proteomes" id="UP000287224">
    <property type="component" value="Unassembled WGS sequence"/>
</dbReference>
<dbReference type="Gene3D" id="3.40.50.2000">
    <property type="entry name" value="Glycogen Phosphorylase B"/>
    <property type="match status" value="2"/>
</dbReference>
<evidence type="ECO:0000313" key="3">
    <source>
        <dbReference type="EMBL" id="GCE02751.1"/>
    </source>
</evidence>
<keyword evidence="4" id="KW-1185">Reference proteome</keyword>
<dbReference type="GO" id="GO:0005829">
    <property type="term" value="C:cytosol"/>
    <property type="evidence" value="ECO:0007669"/>
    <property type="project" value="TreeGrafter"/>
</dbReference>
<comment type="caution">
    <text evidence="3">The sequence shown here is derived from an EMBL/GenBank/DDBJ whole genome shotgun (WGS) entry which is preliminary data.</text>
</comment>